<evidence type="ECO:0000256" key="1">
    <source>
        <dbReference type="SAM" id="MobiDB-lite"/>
    </source>
</evidence>
<name>A0A180GUY3_PUCT1</name>
<organism evidence="2">
    <name type="scientific">Puccinia triticina (isolate 1-1 / race 1 (BBBD))</name>
    <name type="common">Brown leaf rust fungus</name>
    <dbReference type="NCBI Taxonomy" id="630390"/>
    <lineage>
        <taxon>Eukaryota</taxon>
        <taxon>Fungi</taxon>
        <taxon>Dikarya</taxon>
        <taxon>Basidiomycota</taxon>
        <taxon>Pucciniomycotina</taxon>
        <taxon>Pucciniomycetes</taxon>
        <taxon>Pucciniales</taxon>
        <taxon>Pucciniaceae</taxon>
        <taxon>Puccinia</taxon>
    </lineage>
</organism>
<reference evidence="3" key="4">
    <citation type="submission" date="2025-05" db="UniProtKB">
        <authorList>
            <consortium name="EnsemblFungi"/>
        </authorList>
    </citation>
    <scope>IDENTIFICATION</scope>
    <source>
        <strain evidence="3">isolate 1-1 / race 1 (BBBD)</strain>
    </source>
</reference>
<gene>
    <name evidence="2" type="ORF">PTTG_00825</name>
</gene>
<evidence type="ECO:0000313" key="3">
    <source>
        <dbReference type="EnsemblFungi" id="PTTG_00825-t43_1-p1"/>
    </source>
</evidence>
<feature type="compositionally biased region" description="Acidic residues" evidence="1">
    <location>
        <begin position="364"/>
        <end position="374"/>
    </location>
</feature>
<accession>A0A180GUY3</accession>
<dbReference type="Proteomes" id="UP000005240">
    <property type="component" value="Unassembled WGS sequence"/>
</dbReference>
<evidence type="ECO:0000313" key="4">
    <source>
        <dbReference type="Proteomes" id="UP000005240"/>
    </source>
</evidence>
<keyword evidence="4" id="KW-1185">Reference proteome</keyword>
<reference evidence="2" key="2">
    <citation type="submission" date="2016-05" db="EMBL/GenBank/DDBJ databases">
        <title>Comparative analysis highlights variable genome content of wheat rusts and divergence of the mating loci.</title>
        <authorList>
            <person name="Cuomo C.A."/>
            <person name="Bakkeren G."/>
            <person name="Szabo L."/>
            <person name="Khalil H."/>
            <person name="Joly D."/>
            <person name="Goldberg J."/>
            <person name="Young S."/>
            <person name="Zeng Q."/>
            <person name="Fellers J."/>
        </authorList>
    </citation>
    <scope>NUCLEOTIDE SEQUENCE [LARGE SCALE GENOMIC DNA]</scope>
    <source>
        <strain evidence="2">1-1 BBBD Race 1</strain>
    </source>
</reference>
<reference evidence="2" key="1">
    <citation type="submission" date="2009-11" db="EMBL/GenBank/DDBJ databases">
        <authorList>
            <consortium name="The Broad Institute Genome Sequencing Platform"/>
            <person name="Ward D."/>
            <person name="Feldgarden M."/>
            <person name="Earl A."/>
            <person name="Young S.K."/>
            <person name="Zeng Q."/>
            <person name="Koehrsen M."/>
            <person name="Alvarado L."/>
            <person name="Berlin A."/>
            <person name="Bochicchio J."/>
            <person name="Borenstein D."/>
            <person name="Chapman S.B."/>
            <person name="Chen Z."/>
            <person name="Engels R."/>
            <person name="Freedman E."/>
            <person name="Gellesch M."/>
            <person name="Goldberg J."/>
            <person name="Griggs A."/>
            <person name="Gujja S."/>
            <person name="Heilman E."/>
            <person name="Heiman D."/>
            <person name="Hepburn T."/>
            <person name="Howarth C."/>
            <person name="Jen D."/>
            <person name="Larson L."/>
            <person name="Lewis B."/>
            <person name="Mehta T."/>
            <person name="Park D."/>
            <person name="Pearson M."/>
            <person name="Roberts A."/>
            <person name="Saif S."/>
            <person name="Shea T."/>
            <person name="Shenoy N."/>
            <person name="Sisk P."/>
            <person name="Stolte C."/>
            <person name="Sykes S."/>
            <person name="Thomson T."/>
            <person name="Walk T."/>
            <person name="White J."/>
            <person name="Yandava C."/>
            <person name="Izard J."/>
            <person name="Baranova O.V."/>
            <person name="Blanton J.M."/>
            <person name="Tanner A.C."/>
            <person name="Dewhirst F.E."/>
            <person name="Haas B."/>
            <person name="Nusbaum C."/>
            <person name="Birren B."/>
        </authorList>
    </citation>
    <scope>NUCLEOTIDE SEQUENCE [LARGE SCALE GENOMIC DNA]</scope>
    <source>
        <strain evidence="2">1-1 BBBD Race 1</strain>
    </source>
</reference>
<feature type="region of interest" description="Disordered" evidence="1">
    <location>
        <begin position="269"/>
        <end position="407"/>
    </location>
</feature>
<dbReference type="EnsemblFungi" id="PTTG_00825-t43_1">
    <property type="protein sequence ID" value="PTTG_00825-t43_1-p1"/>
    <property type="gene ID" value="PTTG_00825"/>
</dbReference>
<feature type="non-terminal residue" evidence="2">
    <location>
        <position position="533"/>
    </location>
</feature>
<dbReference type="VEuPathDB" id="FungiDB:PTTG_00825"/>
<dbReference type="EMBL" id="ADAS02000025">
    <property type="protein sequence ID" value="OAV95793.1"/>
    <property type="molecule type" value="Genomic_DNA"/>
</dbReference>
<sequence length="533" mass="58354">MSESQATGAGSSSKMIKIQPQDRNLKFDGTRIEAFLRQYELAARLDGASEEDKVLQITAFLEGADIQDAVWDMSGYTSNSWSTLREQMIERWGQVDLVRYTVADLQALKDSWSAKGGISTLDDYRSFKSVFDVTLSYLVRYQHLSSEDLAADHFFFSFSLGFQHRIKSFLVKAKKMTKTLDGRYRLPALAELKAAVKSEMEEEVAFTSEQAPPQPNVGSSTDFKAANDVMQQIEANRRPKDAPVSDKPPATVDEISRMLQSFEQRLEKKFASKTIPTTSGTSRDPRGPLPKASTASTSPEFRATCGTLEPWYPPAISSQSFSGTYEADPARKKHESPKPYKAPMVPPSVARKPARKASKAPAESDGEDMDDEPELFERIPAAPAEDALPSTADASEPISKSKSPAPKVRFERGVTKDHPHMVEGMLKKIFDLPVPGVTVSELLASSPSVAEGMKKWVSKRRVEIGAEDLKVSSGTLLAEGLDTEGSSGDARLYSCPLGFLPCLIGDEESPASPLIDSGSQLNLISDAMANKFC</sequence>
<evidence type="ECO:0000313" key="2">
    <source>
        <dbReference type="EMBL" id="OAV95793.1"/>
    </source>
</evidence>
<proteinExistence type="predicted"/>
<reference evidence="3 4" key="3">
    <citation type="journal article" date="2017" name="G3 (Bethesda)">
        <title>Comparative analysis highlights variable genome content of wheat rusts and divergence of the mating loci.</title>
        <authorList>
            <person name="Cuomo C.A."/>
            <person name="Bakkeren G."/>
            <person name="Khalil H.B."/>
            <person name="Panwar V."/>
            <person name="Joly D."/>
            <person name="Linning R."/>
            <person name="Sakthikumar S."/>
            <person name="Song X."/>
            <person name="Adiconis X."/>
            <person name="Fan L."/>
            <person name="Goldberg J.M."/>
            <person name="Levin J.Z."/>
            <person name="Young S."/>
            <person name="Zeng Q."/>
            <person name="Anikster Y."/>
            <person name="Bruce M."/>
            <person name="Wang M."/>
            <person name="Yin C."/>
            <person name="McCallum B."/>
            <person name="Szabo L.J."/>
            <person name="Hulbert S."/>
            <person name="Chen X."/>
            <person name="Fellers J.P."/>
        </authorList>
    </citation>
    <scope>NUCLEOTIDE SEQUENCE</scope>
    <source>
        <strain evidence="4">Isolate 1-1 / race 1 (BBBD)</strain>
        <strain evidence="3">isolate 1-1 / race 1 (BBBD)</strain>
    </source>
</reference>
<dbReference type="AlphaFoldDB" id="A0A180GUY3"/>
<protein>
    <submittedName>
        <fullName evidence="2 3">Uncharacterized protein</fullName>
    </submittedName>
</protein>
<dbReference type="OrthoDB" id="2690433at2759"/>